<evidence type="ECO:0000256" key="5">
    <source>
        <dbReference type="ARBA" id="ARBA00022833"/>
    </source>
</evidence>
<organism evidence="9 10">
    <name type="scientific">Nephila pilipes</name>
    <name type="common">Giant wood spider</name>
    <name type="synonym">Nephila maculata</name>
    <dbReference type="NCBI Taxonomy" id="299642"/>
    <lineage>
        <taxon>Eukaryota</taxon>
        <taxon>Metazoa</taxon>
        <taxon>Ecdysozoa</taxon>
        <taxon>Arthropoda</taxon>
        <taxon>Chelicerata</taxon>
        <taxon>Arachnida</taxon>
        <taxon>Araneae</taxon>
        <taxon>Araneomorphae</taxon>
        <taxon>Entelegynae</taxon>
        <taxon>Araneoidea</taxon>
        <taxon>Nephilidae</taxon>
        <taxon>Nephila</taxon>
    </lineage>
</organism>
<evidence type="ECO:0000256" key="3">
    <source>
        <dbReference type="ARBA" id="ARBA00022737"/>
    </source>
</evidence>
<feature type="domain" description="C2H2-type" evidence="8">
    <location>
        <begin position="174"/>
        <end position="198"/>
    </location>
</feature>
<dbReference type="FunFam" id="3.30.160.60:FF:000624">
    <property type="entry name" value="zinc finger protein 697"/>
    <property type="match status" value="1"/>
</dbReference>
<evidence type="ECO:0000313" key="9">
    <source>
        <dbReference type="EMBL" id="GFT78786.1"/>
    </source>
</evidence>
<comment type="subcellular location">
    <subcellularLocation>
        <location evidence="1">Nucleus</location>
    </subcellularLocation>
</comment>
<dbReference type="PANTHER" id="PTHR24394">
    <property type="entry name" value="ZINC FINGER PROTEIN"/>
    <property type="match status" value="1"/>
</dbReference>
<dbReference type="PROSITE" id="PS50157">
    <property type="entry name" value="ZINC_FINGER_C2H2_2"/>
    <property type="match status" value="3"/>
</dbReference>
<gene>
    <name evidence="9" type="ORF">NPIL_564011</name>
</gene>
<evidence type="ECO:0000259" key="8">
    <source>
        <dbReference type="PROSITE" id="PS50157"/>
    </source>
</evidence>
<keyword evidence="5" id="KW-0862">Zinc</keyword>
<dbReference type="EMBL" id="BMAW01022663">
    <property type="protein sequence ID" value="GFT78786.1"/>
    <property type="molecule type" value="Genomic_DNA"/>
</dbReference>
<evidence type="ECO:0000313" key="10">
    <source>
        <dbReference type="Proteomes" id="UP000887013"/>
    </source>
</evidence>
<dbReference type="Pfam" id="PF00096">
    <property type="entry name" value="zf-C2H2"/>
    <property type="match status" value="3"/>
</dbReference>
<dbReference type="GO" id="GO:0005634">
    <property type="term" value="C:nucleus"/>
    <property type="evidence" value="ECO:0007669"/>
    <property type="project" value="UniProtKB-SubCell"/>
</dbReference>
<keyword evidence="4 7" id="KW-0863">Zinc-finger</keyword>
<protein>
    <recommendedName>
        <fullName evidence="8">C2H2-type domain-containing protein</fullName>
    </recommendedName>
</protein>
<feature type="domain" description="C2H2-type" evidence="8">
    <location>
        <begin position="118"/>
        <end position="145"/>
    </location>
</feature>
<dbReference type="GO" id="GO:0008270">
    <property type="term" value="F:zinc ion binding"/>
    <property type="evidence" value="ECO:0007669"/>
    <property type="project" value="UniProtKB-KW"/>
</dbReference>
<dbReference type="GO" id="GO:0000981">
    <property type="term" value="F:DNA-binding transcription factor activity, RNA polymerase II-specific"/>
    <property type="evidence" value="ECO:0007669"/>
    <property type="project" value="TreeGrafter"/>
</dbReference>
<dbReference type="OrthoDB" id="6436585at2759"/>
<sequence>MPPMLLNSASIYAVSFAPQQVPIVNELYIWPCDGTKLQHAKMNSFFCTQCHVTFDKLWLFRGTQNNSPFMGSLEIFACWKTSHETHSVGDFQCELCSFRGLSSRDLGYHLLEHAGDRNVCPLCGRTFVQRSGLRTHFRSHTRERPFACGECDERFSYKHVLRDHQLMHAGIKPYTCPICKKGFVQKSNMKLHCMSHKM</sequence>
<dbReference type="SMART" id="SM00355">
    <property type="entry name" value="ZnF_C2H2"/>
    <property type="match status" value="4"/>
</dbReference>
<keyword evidence="2" id="KW-0479">Metal-binding</keyword>
<evidence type="ECO:0000256" key="4">
    <source>
        <dbReference type="ARBA" id="ARBA00022771"/>
    </source>
</evidence>
<dbReference type="FunFam" id="3.30.160.60:FF:000110">
    <property type="entry name" value="Zinc finger protein-like"/>
    <property type="match status" value="1"/>
</dbReference>
<dbReference type="AlphaFoldDB" id="A0A8X6PQ99"/>
<comment type="caution">
    <text evidence="9">The sequence shown here is derived from an EMBL/GenBank/DDBJ whole genome shotgun (WGS) entry which is preliminary data.</text>
</comment>
<evidence type="ECO:0000256" key="2">
    <source>
        <dbReference type="ARBA" id="ARBA00022723"/>
    </source>
</evidence>
<evidence type="ECO:0000256" key="7">
    <source>
        <dbReference type="PROSITE-ProRule" id="PRU00042"/>
    </source>
</evidence>
<dbReference type="Gene3D" id="3.30.160.60">
    <property type="entry name" value="Classic Zinc Finger"/>
    <property type="match status" value="3"/>
</dbReference>
<proteinExistence type="predicted"/>
<reference evidence="9" key="1">
    <citation type="submission" date="2020-08" db="EMBL/GenBank/DDBJ databases">
        <title>Multicomponent nature underlies the extraordinary mechanical properties of spider dragline silk.</title>
        <authorList>
            <person name="Kono N."/>
            <person name="Nakamura H."/>
            <person name="Mori M."/>
            <person name="Yoshida Y."/>
            <person name="Ohtoshi R."/>
            <person name="Malay A.D."/>
            <person name="Moran D.A.P."/>
            <person name="Tomita M."/>
            <person name="Numata K."/>
            <person name="Arakawa K."/>
        </authorList>
    </citation>
    <scope>NUCLEOTIDE SEQUENCE</scope>
</reference>
<feature type="domain" description="C2H2-type" evidence="8">
    <location>
        <begin position="146"/>
        <end position="173"/>
    </location>
</feature>
<dbReference type="SUPFAM" id="SSF57667">
    <property type="entry name" value="beta-beta-alpha zinc fingers"/>
    <property type="match status" value="2"/>
</dbReference>
<dbReference type="InterPro" id="IPR013087">
    <property type="entry name" value="Znf_C2H2_type"/>
</dbReference>
<dbReference type="PANTHER" id="PTHR24394:SF44">
    <property type="entry name" value="ZINC FINGER PROTEIN 271-LIKE"/>
    <property type="match status" value="1"/>
</dbReference>
<evidence type="ECO:0000256" key="1">
    <source>
        <dbReference type="ARBA" id="ARBA00004123"/>
    </source>
</evidence>
<keyword evidence="10" id="KW-1185">Reference proteome</keyword>
<name>A0A8X6PQ99_NEPPI</name>
<keyword evidence="6" id="KW-0539">Nucleus</keyword>
<dbReference type="Proteomes" id="UP000887013">
    <property type="component" value="Unassembled WGS sequence"/>
</dbReference>
<keyword evidence="3" id="KW-0677">Repeat</keyword>
<dbReference type="PROSITE" id="PS00028">
    <property type="entry name" value="ZINC_FINGER_C2H2_1"/>
    <property type="match status" value="3"/>
</dbReference>
<evidence type="ECO:0000256" key="6">
    <source>
        <dbReference type="ARBA" id="ARBA00023242"/>
    </source>
</evidence>
<accession>A0A8X6PQ99</accession>
<dbReference type="InterPro" id="IPR036236">
    <property type="entry name" value="Znf_C2H2_sf"/>
</dbReference>